<proteinExistence type="inferred from homology"/>
<gene>
    <name evidence="4" type="ORF">N4261_04170</name>
</gene>
<evidence type="ECO:0000256" key="2">
    <source>
        <dbReference type="ARBA" id="ARBA00022737"/>
    </source>
</evidence>
<dbReference type="Gene3D" id="2.60.20.10">
    <property type="entry name" value="Crystallins"/>
    <property type="match status" value="1"/>
</dbReference>
<dbReference type="Pfam" id="PF03995">
    <property type="entry name" value="Inhibitor_I36"/>
    <property type="match status" value="1"/>
</dbReference>
<organism evidence="4 5">
    <name type="scientific">Roseateles amylovorans</name>
    <dbReference type="NCBI Taxonomy" id="2978473"/>
    <lineage>
        <taxon>Bacteria</taxon>
        <taxon>Pseudomonadati</taxon>
        <taxon>Pseudomonadota</taxon>
        <taxon>Betaproteobacteria</taxon>
        <taxon>Burkholderiales</taxon>
        <taxon>Sphaerotilaceae</taxon>
        <taxon>Roseateles</taxon>
    </lineage>
</organism>
<sequence length="677" mass="71460">MTLSTKRSSGAPSRLRLHPLSMSLALAGLLVGCGGGESTEATAQAANVSGSTGTTAAATASKPLVCVYEHVNYTGATICMSSSNPQLPTAWNARISSIKVPTGYKVELFSERLYGGRALTLTANNANLVPSSFNDVTASIRMTALGTTPTPSAVTLASVQFAQSMLYGSSDNQLVLVANKPTLLKVNVTAPASPATLPAATVRIENTATGTSRDLPLAAPRRGLPTTVSDVPSFDDAYTVTVPADLVKTGMKVTVNVAGAAAQSFTPRVGGGIPMRFMPIAVKIAGTTGQLPVDQTAHIKALFPVSTVTLQAHPTYVSTRVTTLPTSDAQWSDAFGKILGELSDLHALERAARHDYYFGFIPKRTWGLAGLGYMPGNSAVSFDMPNSPDTVRDVVAHELGHNFSLPHAACGGAGSPDPKYPYPDANLGKAGRYIWSYLSDTNSFYDPRPTDRHDIMSYCGGVVFSDYNYRLMQTFLTPTDAATAKAAAVAAAPDQDVLLISGSIRGKQIEINPVKTLVSKPESSSGPYVVRVQTSAGQIQDYAFTPQSLDHEGELLHFRVLVPKVDNIASISVMRDGSTLAQAAARASNARQKALAAGASRAQVQVQETRGQAVLRWDADATPFLSVTWTDGTRRLNLAQDLQGGQATLDTSELPAGGRFELVVSDGLNAQRVEQAR</sequence>
<evidence type="ECO:0000313" key="4">
    <source>
        <dbReference type="EMBL" id="UXH79141.1"/>
    </source>
</evidence>
<evidence type="ECO:0000313" key="5">
    <source>
        <dbReference type="Proteomes" id="UP001064933"/>
    </source>
</evidence>
<keyword evidence="2" id="KW-0677">Repeat</keyword>
<feature type="domain" description="Beta/gamma crystallin 'Greek key'" evidence="3">
    <location>
        <begin position="63"/>
        <end position="102"/>
    </location>
</feature>
<reference evidence="4" key="1">
    <citation type="submission" date="2022-10" db="EMBL/GenBank/DDBJ databases">
        <title>Characterization and whole genome sequencing of a new Roseateles species, isolated from fresh water.</title>
        <authorList>
            <person name="Guliayeva D.Y."/>
            <person name="Akhremchuk A.E."/>
            <person name="Sikolenko M.A."/>
            <person name="Valentovich L.N."/>
            <person name="Sidarenka A.V."/>
        </authorList>
    </citation>
    <scope>NUCLEOTIDE SEQUENCE</scope>
    <source>
        <strain evidence="4">BIM B-1768</strain>
    </source>
</reference>
<dbReference type="RefSeq" id="WP_261758960.1">
    <property type="nucleotide sequence ID" value="NZ_CP104562.2"/>
</dbReference>
<evidence type="ECO:0000259" key="3">
    <source>
        <dbReference type="PROSITE" id="PS50915"/>
    </source>
</evidence>
<dbReference type="EMBL" id="CP104562">
    <property type="protein sequence ID" value="UXH79141.1"/>
    <property type="molecule type" value="Genomic_DNA"/>
</dbReference>
<evidence type="ECO:0000256" key="1">
    <source>
        <dbReference type="ARBA" id="ARBA00009646"/>
    </source>
</evidence>
<dbReference type="SUPFAM" id="SSF49695">
    <property type="entry name" value="gamma-Crystallin-like"/>
    <property type="match status" value="1"/>
</dbReference>
<protein>
    <submittedName>
        <fullName evidence="4">Peptidase inhibitor family I36 protein</fullName>
    </submittedName>
</protein>
<keyword evidence="5" id="KW-1185">Reference proteome</keyword>
<name>A0ABY6B2T0_9BURK</name>
<dbReference type="Proteomes" id="UP001064933">
    <property type="component" value="Chromosome"/>
</dbReference>
<accession>A0ABY6B2T0</accession>
<dbReference type="PROSITE" id="PS50915">
    <property type="entry name" value="CRYSTALLIN_BETA_GAMMA"/>
    <property type="match status" value="1"/>
</dbReference>
<dbReference type="SUPFAM" id="SSF55486">
    <property type="entry name" value="Metalloproteases ('zincins'), catalytic domain"/>
    <property type="match status" value="1"/>
</dbReference>
<dbReference type="InterPro" id="IPR011024">
    <property type="entry name" value="G_crystallin-like"/>
</dbReference>
<dbReference type="PROSITE" id="PS51257">
    <property type="entry name" value="PROKAR_LIPOPROTEIN"/>
    <property type="match status" value="1"/>
</dbReference>
<dbReference type="InterPro" id="IPR001064">
    <property type="entry name" value="Beta/gamma_crystallin"/>
</dbReference>
<comment type="similarity">
    <text evidence="1">Belongs to the beta/gamma-crystallin family.</text>
</comment>